<evidence type="ECO:0000313" key="1">
    <source>
        <dbReference type="EMBL" id="APB33187.1"/>
    </source>
</evidence>
<reference evidence="1 2" key="1">
    <citation type="submission" date="2016-10" db="EMBL/GenBank/DDBJ databases">
        <title>Description of Gloeomargarita lithophora gen. nov., sp. nov., a thylakoid-bearing basal-branching cyanobacterium with intracellular carbonates, and proposal for Gloeomargaritales ord. nov.</title>
        <authorList>
            <person name="Moreira D."/>
            <person name="Tavera R."/>
            <person name="Benzerara K."/>
            <person name="Skouri-Panet F."/>
            <person name="Couradeau E."/>
            <person name="Gerard E."/>
            <person name="Loussert C."/>
            <person name="Novelo E."/>
            <person name="Zivanovic Y."/>
            <person name="Lopez-Garcia P."/>
        </authorList>
    </citation>
    <scope>NUCLEOTIDE SEQUENCE [LARGE SCALE GENOMIC DNA]</scope>
    <source>
        <strain evidence="1 2">D10</strain>
    </source>
</reference>
<keyword evidence="2" id="KW-1185">Reference proteome</keyword>
<dbReference type="PROSITE" id="PS01332">
    <property type="entry name" value="HTH_RRF2_1"/>
    <property type="match status" value="1"/>
</dbReference>
<dbReference type="RefSeq" id="WP_071453811.1">
    <property type="nucleotide sequence ID" value="NZ_CP017675.1"/>
</dbReference>
<dbReference type="InterPro" id="IPR000944">
    <property type="entry name" value="Tscrpt_reg_Rrf2"/>
</dbReference>
<name>A0A1J0AB79_9CYAN</name>
<dbReference type="PANTHER" id="PTHR33221">
    <property type="entry name" value="WINGED HELIX-TURN-HELIX TRANSCRIPTIONAL REGULATOR, RRF2 FAMILY"/>
    <property type="match status" value="1"/>
</dbReference>
<dbReference type="GO" id="GO:0003700">
    <property type="term" value="F:DNA-binding transcription factor activity"/>
    <property type="evidence" value="ECO:0007669"/>
    <property type="project" value="TreeGrafter"/>
</dbReference>
<dbReference type="GO" id="GO:0005829">
    <property type="term" value="C:cytosol"/>
    <property type="evidence" value="ECO:0007669"/>
    <property type="project" value="TreeGrafter"/>
</dbReference>
<proteinExistence type="predicted"/>
<dbReference type="InterPro" id="IPR030489">
    <property type="entry name" value="TR_Rrf2-type_CS"/>
</dbReference>
<gene>
    <name evidence="1" type="ORF">GlitD10_0871</name>
</gene>
<dbReference type="EMBL" id="CP017675">
    <property type="protein sequence ID" value="APB33187.1"/>
    <property type="molecule type" value="Genomic_DNA"/>
</dbReference>
<dbReference type="PANTHER" id="PTHR33221:SF16">
    <property type="entry name" value="HTH-TYPE TRANSCRIPTIONAL REGULATOR SLR0846-RELATED"/>
    <property type="match status" value="1"/>
</dbReference>
<dbReference type="InterPro" id="IPR036390">
    <property type="entry name" value="WH_DNA-bd_sf"/>
</dbReference>
<sequence length="145" mass="16401">MFRLSTRGQYSLKAMLDLSLAVGTQPTSGRMIAERQGIPAPFLEKLLLDLRRAGLVVSQRGAQGGYRLSRPPEEIRVYQILLAVGESLTWPEPQPQQATDWVTASLWRRLSNVCQQALQNLTLADLYYDVRSRMATDAEPFYFIV</sequence>
<organism evidence="1 2">
    <name type="scientific">Gloeomargarita lithophora Alchichica-D10</name>
    <dbReference type="NCBI Taxonomy" id="1188229"/>
    <lineage>
        <taxon>Bacteria</taxon>
        <taxon>Bacillati</taxon>
        <taxon>Cyanobacteriota</taxon>
        <taxon>Cyanophyceae</taxon>
        <taxon>Gloeomargaritales</taxon>
        <taxon>Gloeomargaritaceae</taxon>
        <taxon>Gloeomargarita</taxon>
    </lineage>
</organism>
<dbReference type="Gene3D" id="1.10.10.10">
    <property type="entry name" value="Winged helix-like DNA-binding domain superfamily/Winged helix DNA-binding domain"/>
    <property type="match status" value="1"/>
</dbReference>
<dbReference type="Proteomes" id="UP000180235">
    <property type="component" value="Chromosome"/>
</dbReference>
<accession>A0A1J0AB79</accession>
<evidence type="ECO:0000313" key="2">
    <source>
        <dbReference type="Proteomes" id="UP000180235"/>
    </source>
</evidence>
<dbReference type="NCBIfam" id="TIGR00738">
    <property type="entry name" value="rrf2_super"/>
    <property type="match status" value="1"/>
</dbReference>
<protein>
    <submittedName>
        <fullName evidence="1">Rrf2 family protein (Putative transcriptional regulator)</fullName>
    </submittedName>
</protein>
<dbReference type="SUPFAM" id="SSF46785">
    <property type="entry name" value="Winged helix' DNA-binding domain"/>
    <property type="match status" value="1"/>
</dbReference>
<dbReference type="Pfam" id="PF02082">
    <property type="entry name" value="Rrf2"/>
    <property type="match status" value="1"/>
</dbReference>
<dbReference type="OrthoDB" id="9808360at2"/>
<dbReference type="AlphaFoldDB" id="A0A1J0AB79"/>
<dbReference type="KEGG" id="glt:GlitD10_0871"/>
<dbReference type="STRING" id="1188229.GlitD10_0871"/>
<dbReference type="PROSITE" id="PS51197">
    <property type="entry name" value="HTH_RRF2_2"/>
    <property type="match status" value="1"/>
</dbReference>
<dbReference type="InterPro" id="IPR036388">
    <property type="entry name" value="WH-like_DNA-bd_sf"/>
</dbReference>